<evidence type="ECO:0000256" key="22">
    <source>
        <dbReference type="ARBA" id="ARBA00025471"/>
    </source>
</evidence>
<evidence type="ECO:0000256" key="13">
    <source>
        <dbReference type="ARBA" id="ARBA00022737"/>
    </source>
</evidence>
<evidence type="ECO:0000256" key="5">
    <source>
        <dbReference type="ARBA" id="ARBA00009776"/>
    </source>
</evidence>
<dbReference type="Gene3D" id="3.30.420.40">
    <property type="match status" value="2"/>
</dbReference>
<dbReference type="GO" id="GO:0005975">
    <property type="term" value="P:carbohydrate metabolic process"/>
    <property type="evidence" value="ECO:0007669"/>
    <property type="project" value="InterPro"/>
</dbReference>
<feature type="domain" description="Carbohydrate kinase FGGY N-terminal" evidence="28">
    <location>
        <begin position="2"/>
        <end position="226"/>
    </location>
</feature>
<dbReference type="SUPFAM" id="SSF52540">
    <property type="entry name" value="P-loop containing nucleoside triphosphate hydrolases"/>
    <property type="match status" value="1"/>
</dbReference>
<keyword evidence="15" id="KW-0418">Kinase</keyword>
<comment type="function">
    <text evidence="22">Component of the coat protein complex II (COPII) which promotes the formation of transport vesicles from the endoplasmic reticulum (ER). The coat has two main functions, the physical deformation of the endoplasmic reticulum membrane into vesicles and the selection of cargo molecules.</text>
</comment>
<dbReference type="PANTHER" id="PTHR13923:SF11">
    <property type="entry name" value="SECRETORY 31, ISOFORM D"/>
    <property type="match status" value="1"/>
</dbReference>
<dbReference type="GO" id="GO:0090110">
    <property type="term" value="P:COPII-coated vesicle cargo loading"/>
    <property type="evidence" value="ECO:0007669"/>
    <property type="project" value="TreeGrafter"/>
</dbReference>
<dbReference type="CDD" id="cd01672">
    <property type="entry name" value="TMPK"/>
    <property type="match status" value="1"/>
</dbReference>
<dbReference type="PROSITE" id="PS50294">
    <property type="entry name" value="WD_REPEATS_REGION"/>
    <property type="match status" value="1"/>
</dbReference>
<dbReference type="Gene3D" id="2.130.10.10">
    <property type="entry name" value="YVTN repeat-like/Quinoprotein amine dehydrogenase"/>
    <property type="match status" value="1"/>
</dbReference>
<keyword evidence="21" id="KW-0968">Cytoplasmic vesicle</keyword>
<name>A0A1J1IJ42_9DIPT</name>
<dbReference type="GO" id="GO:0005198">
    <property type="term" value="F:structural molecule activity"/>
    <property type="evidence" value="ECO:0007669"/>
    <property type="project" value="TreeGrafter"/>
</dbReference>
<dbReference type="PROSITE" id="PS01331">
    <property type="entry name" value="THYMIDYLATE_KINASE"/>
    <property type="match status" value="1"/>
</dbReference>
<feature type="repeat" description="WD" evidence="26">
    <location>
        <begin position="952"/>
        <end position="994"/>
    </location>
</feature>
<dbReference type="PANTHER" id="PTHR13923">
    <property type="entry name" value="SEC31-RELATED PROTEIN"/>
    <property type="match status" value="1"/>
</dbReference>
<evidence type="ECO:0000256" key="17">
    <source>
        <dbReference type="ARBA" id="ARBA00022840"/>
    </source>
</evidence>
<dbReference type="InterPro" id="IPR018095">
    <property type="entry name" value="Thymidylate_kin_CS"/>
</dbReference>
<dbReference type="InterPro" id="IPR036322">
    <property type="entry name" value="WD40_repeat_dom_sf"/>
</dbReference>
<feature type="compositionally biased region" description="Polar residues" evidence="27">
    <location>
        <begin position="1578"/>
        <end position="1601"/>
    </location>
</feature>
<keyword evidence="18" id="KW-0931">ER-Golgi transport</keyword>
<proteinExistence type="inferred from homology"/>
<dbReference type="SUPFAM" id="SSF53067">
    <property type="entry name" value="Actin-like ATPase domain"/>
    <property type="match status" value="2"/>
</dbReference>
<protein>
    <recommendedName>
        <fullName evidence="23">Protein transport protein Sec31A</fullName>
        <ecNumber evidence="6">2.7.4.9</ecNumber>
    </recommendedName>
    <alternativeName>
        <fullName evidence="25">SEC31-like protein 1</fullName>
    </alternativeName>
    <alternativeName>
        <fullName evidence="24">SEC31-related protein A</fullName>
    </alternativeName>
    <alternativeName>
        <fullName evidence="7">Thymidylate kinase</fullName>
    </alternativeName>
</protein>
<evidence type="ECO:0000256" key="6">
    <source>
        <dbReference type="ARBA" id="ARBA00012980"/>
    </source>
</evidence>
<dbReference type="HAMAP" id="MF_00165">
    <property type="entry name" value="Thymidylate_kinase"/>
    <property type="match status" value="1"/>
</dbReference>
<dbReference type="FunFam" id="1.25.40.1030:FF:000011">
    <property type="entry name" value="SEC31 homolog B, COPII coat complex component"/>
    <property type="match status" value="1"/>
</dbReference>
<feature type="region of interest" description="Disordered" evidence="27">
    <location>
        <begin position="1488"/>
        <end position="1616"/>
    </location>
</feature>
<feature type="region of interest" description="Disordered" evidence="27">
    <location>
        <begin position="1825"/>
        <end position="1848"/>
    </location>
</feature>
<feature type="compositionally biased region" description="Polar residues" evidence="27">
    <location>
        <begin position="1512"/>
        <end position="1554"/>
    </location>
</feature>
<evidence type="ECO:0000313" key="32">
    <source>
        <dbReference type="Proteomes" id="UP000183832"/>
    </source>
</evidence>
<reference evidence="31 32" key="1">
    <citation type="submission" date="2015-04" db="EMBL/GenBank/DDBJ databases">
        <authorList>
            <person name="Syromyatnikov M.Y."/>
            <person name="Popov V.N."/>
        </authorList>
    </citation>
    <scope>NUCLEOTIDE SEQUENCE [LARGE SCALE GENOMIC DNA]</scope>
</reference>
<dbReference type="NCBIfam" id="TIGR00041">
    <property type="entry name" value="DTMP_kinase"/>
    <property type="match status" value="1"/>
</dbReference>
<dbReference type="SUPFAM" id="SSF50978">
    <property type="entry name" value="WD40 repeat-like"/>
    <property type="match status" value="1"/>
</dbReference>
<dbReference type="STRING" id="568069.A0A1J1IJ42"/>
<evidence type="ECO:0000256" key="27">
    <source>
        <dbReference type="SAM" id="MobiDB-lite"/>
    </source>
</evidence>
<feature type="compositionally biased region" description="Low complexity" evidence="27">
    <location>
        <begin position="1236"/>
        <end position="1247"/>
    </location>
</feature>
<evidence type="ECO:0000256" key="26">
    <source>
        <dbReference type="PROSITE-ProRule" id="PRU00221"/>
    </source>
</evidence>
<evidence type="ECO:0000256" key="18">
    <source>
        <dbReference type="ARBA" id="ARBA00022892"/>
    </source>
</evidence>
<feature type="compositionally biased region" description="Acidic residues" evidence="27">
    <location>
        <begin position="1215"/>
        <end position="1225"/>
    </location>
</feature>
<dbReference type="EC" id="2.7.4.9" evidence="6"/>
<dbReference type="InterPro" id="IPR043129">
    <property type="entry name" value="ATPase_NBD"/>
</dbReference>
<dbReference type="GO" id="GO:0007029">
    <property type="term" value="P:endoplasmic reticulum organization"/>
    <property type="evidence" value="ECO:0007669"/>
    <property type="project" value="TreeGrafter"/>
</dbReference>
<keyword evidence="9" id="KW-0963">Cytoplasm</keyword>
<evidence type="ECO:0000256" key="24">
    <source>
        <dbReference type="ARBA" id="ARBA00041470"/>
    </source>
</evidence>
<feature type="compositionally biased region" description="Basic and acidic residues" evidence="27">
    <location>
        <begin position="1727"/>
        <end position="1736"/>
    </location>
</feature>
<dbReference type="FunFam" id="2.130.10.10:FF:000009">
    <property type="entry name" value="Protein transport protein Sec31A isoform A"/>
    <property type="match status" value="1"/>
</dbReference>
<feature type="region of interest" description="Disordered" evidence="27">
    <location>
        <begin position="1669"/>
        <end position="1736"/>
    </location>
</feature>
<dbReference type="Pfam" id="PF00370">
    <property type="entry name" value="FGGY_N"/>
    <property type="match status" value="1"/>
</dbReference>
<keyword evidence="16" id="KW-0256">Endoplasmic reticulum</keyword>
<dbReference type="Gene3D" id="1.25.40.1030">
    <property type="match status" value="1"/>
</dbReference>
<keyword evidence="20" id="KW-0472">Membrane</keyword>
<evidence type="ECO:0000256" key="15">
    <source>
        <dbReference type="ARBA" id="ARBA00022777"/>
    </source>
</evidence>
<keyword evidence="17" id="KW-0067">ATP-binding</keyword>
<comment type="similarity">
    <text evidence="5">Belongs to the thymidylate kinase family.</text>
</comment>
<evidence type="ECO:0000256" key="1">
    <source>
        <dbReference type="ARBA" id="ARBA00004180"/>
    </source>
</evidence>
<dbReference type="GO" id="GO:0004798">
    <property type="term" value="F:dTMP kinase activity"/>
    <property type="evidence" value="ECO:0007669"/>
    <property type="project" value="UniProtKB-EC"/>
</dbReference>
<keyword evidence="13" id="KW-0677">Repeat</keyword>
<keyword evidence="12" id="KW-0545">Nucleotide biosynthesis</keyword>
<feature type="region of interest" description="Disordered" evidence="27">
    <location>
        <begin position="1776"/>
        <end position="1813"/>
    </location>
</feature>
<dbReference type="Gene3D" id="1.20.940.10">
    <property type="entry name" value="Functional domain of the splicing factor Prp18"/>
    <property type="match status" value="1"/>
</dbReference>
<organism evidence="31 32">
    <name type="scientific">Clunio marinus</name>
    <dbReference type="NCBI Taxonomy" id="568069"/>
    <lineage>
        <taxon>Eukaryota</taxon>
        <taxon>Metazoa</taxon>
        <taxon>Ecdysozoa</taxon>
        <taxon>Arthropoda</taxon>
        <taxon>Hexapoda</taxon>
        <taxon>Insecta</taxon>
        <taxon>Pterygota</taxon>
        <taxon>Neoptera</taxon>
        <taxon>Endopterygota</taxon>
        <taxon>Diptera</taxon>
        <taxon>Nematocera</taxon>
        <taxon>Chironomoidea</taxon>
        <taxon>Chironomidae</taxon>
        <taxon>Clunio</taxon>
    </lineage>
</organism>
<feature type="compositionally biased region" description="Low complexity" evidence="27">
    <location>
        <begin position="1825"/>
        <end position="1834"/>
    </location>
</feature>
<dbReference type="Pfam" id="PF00400">
    <property type="entry name" value="WD40"/>
    <property type="match status" value="1"/>
</dbReference>
<evidence type="ECO:0000256" key="2">
    <source>
        <dbReference type="ARBA" id="ARBA00004406"/>
    </source>
</evidence>
<feature type="compositionally biased region" description="Polar residues" evidence="27">
    <location>
        <begin position="1488"/>
        <end position="1505"/>
    </location>
</feature>
<feature type="compositionally biased region" description="Basic and acidic residues" evidence="27">
    <location>
        <begin position="1710"/>
        <end position="1720"/>
    </location>
</feature>
<evidence type="ECO:0000256" key="4">
    <source>
        <dbReference type="ARBA" id="ARBA00009358"/>
    </source>
</evidence>
<dbReference type="Pfam" id="PF02223">
    <property type="entry name" value="Thymidylate_kin"/>
    <property type="match status" value="1"/>
</dbReference>
<keyword evidence="19" id="KW-0653">Protein transport</keyword>
<dbReference type="InterPro" id="IPR018094">
    <property type="entry name" value="Thymidylate_kinase"/>
</dbReference>
<evidence type="ECO:0000256" key="12">
    <source>
        <dbReference type="ARBA" id="ARBA00022727"/>
    </source>
</evidence>
<keyword evidence="11" id="KW-0808">Transferase</keyword>
<evidence type="ECO:0000256" key="25">
    <source>
        <dbReference type="ARBA" id="ARBA00043112"/>
    </source>
</evidence>
<dbReference type="GO" id="GO:0005789">
    <property type="term" value="C:endoplasmic reticulum membrane"/>
    <property type="evidence" value="ECO:0007669"/>
    <property type="project" value="UniProtKB-SubCell"/>
</dbReference>
<dbReference type="GO" id="GO:0005524">
    <property type="term" value="F:ATP binding"/>
    <property type="evidence" value="ECO:0007669"/>
    <property type="project" value="UniProtKB-KW"/>
</dbReference>
<dbReference type="EMBL" id="CVRI01000054">
    <property type="protein sequence ID" value="CRL00243.1"/>
    <property type="molecule type" value="Genomic_DNA"/>
</dbReference>
<feature type="domain" description="Thymidylate kinase-like" evidence="29">
    <location>
        <begin position="497"/>
        <end position="672"/>
    </location>
</feature>
<keyword evidence="8" id="KW-0813">Transport</keyword>
<feature type="domain" description="Carbohydrate kinase FGGY C-terminal" evidence="30">
    <location>
        <begin position="305"/>
        <end position="418"/>
    </location>
</feature>
<accession>A0A1J1IJ42</accession>
<comment type="subcellular location">
    <subcellularLocation>
        <location evidence="1">Cytoplasmic vesicle membrane</location>
        <topology evidence="1">Peripheral membrane protein</topology>
        <orientation evidence="1">Cytoplasmic side</orientation>
    </subcellularLocation>
    <subcellularLocation>
        <location evidence="2">Endoplasmic reticulum membrane</location>
        <topology evidence="2">Peripheral membrane protein</topology>
    </subcellularLocation>
</comment>
<evidence type="ECO:0000256" key="21">
    <source>
        <dbReference type="ARBA" id="ARBA00023329"/>
    </source>
</evidence>
<dbReference type="OrthoDB" id="542917at2759"/>
<dbReference type="FunFam" id="3.40.50.300:FF:000679">
    <property type="entry name" value="Thymidylate kinase"/>
    <property type="match status" value="1"/>
</dbReference>
<dbReference type="PROSITE" id="PS50082">
    <property type="entry name" value="WD_REPEATS_2"/>
    <property type="match status" value="2"/>
</dbReference>
<evidence type="ECO:0000256" key="19">
    <source>
        <dbReference type="ARBA" id="ARBA00022927"/>
    </source>
</evidence>
<evidence type="ECO:0000256" key="3">
    <source>
        <dbReference type="ARBA" id="ARBA00004992"/>
    </source>
</evidence>
<evidence type="ECO:0000259" key="28">
    <source>
        <dbReference type="Pfam" id="PF00370"/>
    </source>
</evidence>
<keyword evidence="32" id="KW-1185">Reference proteome</keyword>
<evidence type="ECO:0000256" key="7">
    <source>
        <dbReference type="ARBA" id="ARBA00017144"/>
    </source>
</evidence>
<dbReference type="InterPro" id="IPR015943">
    <property type="entry name" value="WD40/YVTN_repeat-like_dom_sf"/>
</dbReference>
<dbReference type="Proteomes" id="UP000183832">
    <property type="component" value="Unassembled WGS sequence"/>
</dbReference>
<evidence type="ECO:0000256" key="9">
    <source>
        <dbReference type="ARBA" id="ARBA00022490"/>
    </source>
</evidence>
<evidence type="ECO:0000256" key="8">
    <source>
        <dbReference type="ARBA" id="ARBA00022448"/>
    </source>
</evidence>
<feature type="compositionally biased region" description="Pro residues" evidence="27">
    <location>
        <begin position="1559"/>
        <end position="1573"/>
    </location>
</feature>
<evidence type="ECO:0000256" key="20">
    <source>
        <dbReference type="ARBA" id="ARBA00023136"/>
    </source>
</evidence>
<dbReference type="FunFam" id="1.20.940.10:FF:000001">
    <property type="entry name" value="Protein transport protein Sec31A isoform A"/>
    <property type="match status" value="1"/>
</dbReference>
<evidence type="ECO:0000256" key="14">
    <source>
        <dbReference type="ARBA" id="ARBA00022741"/>
    </source>
</evidence>
<evidence type="ECO:0000259" key="30">
    <source>
        <dbReference type="Pfam" id="PF02782"/>
    </source>
</evidence>
<feature type="region of interest" description="Disordered" evidence="27">
    <location>
        <begin position="1213"/>
        <end position="1249"/>
    </location>
</feature>
<comment type="similarity">
    <text evidence="4">Belongs to the WD repeat SEC31 family.</text>
</comment>
<dbReference type="GO" id="GO:0030127">
    <property type="term" value="C:COPII vesicle coat"/>
    <property type="evidence" value="ECO:0007669"/>
    <property type="project" value="TreeGrafter"/>
</dbReference>
<dbReference type="GO" id="GO:0070971">
    <property type="term" value="C:endoplasmic reticulum exit site"/>
    <property type="evidence" value="ECO:0007669"/>
    <property type="project" value="TreeGrafter"/>
</dbReference>
<comment type="pathway">
    <text evidence="3">Pyrimidine metabolism; dTTP biosynthesis.</text>
</comment>
<dbReference type="GO" id="GO:0015031">
    <property type="term" value="P:protein transport"/>
    <property type="evidence" value="ECO:0007669"/>
    <property type="project" value="UniProtKB-KW"/>
</dbReference>
<keyword evidence="10 26" id="KW-0853">WD repeat</keyword>
<dbReference type="InterPro" id="IPR039430">
    <property type="entry name" value="Thymidylate_kin-like_dom"/>
</dbReference>
<keyword evidence="14" id="KW-0547">Nucleotide-binding</keyword>
<dbReference type="InterPro" id="IPR018485">
    <property type="entry name" value="FGGY_C"/>
</dbReference>
<dbReference type="GO" id="GO:0006233">
    <property type="term" value="P:dTDP biosynthetic process"/>
    <property type="evidence" value="ECO:0007669"/>
    <property type="project" value="InterPro"/>
</dbReference>
<feature type="repeat" description="WD" evidence="26">
    <location>
        <begin position="815"/>
        <end position="857"/>
    </location>
</feature>
<dbReference type="InterPro" id="IPR027417">
    <property type="entry name" value="P-loop_NTPase"/>
</dbReference>
<evidence type="ECO:0000256" key="23">
    <source>
        <dbReference type="ARBA" id="ARBA00039468"/>
    </source>
</evidence>
<evidence type="ECO:0000256" key="10">
    <source>
        <dbReference type="ARBA" id="ARBA00022574"/>
    </source>
</evidence>
<sequence length="1962" mass="220713">MDPDEYFNRIIHLLHDSLKDAKRNAENVMCLGISVQRATFITFDKHSGKPFHQLISWKDQRGDKITKKFNKSLLLKVIHVGSDFLHFFTRSNKFKQTKNLKLENNFVAPRLSKIIENNRKLKDAMRNGRAVFATVDTWLMHRLRYVNGLEKYEPVTEITNASATSLFDPFSMTYIQAFLKYFKIKRSVLPAIVDNSHDFGYTHKSIFGIPIKIATIIADQSASLIGNGCFRNMDAKITLGTGAFLHINTGNKCVGSANGAYPLVAWDLTKKKMKPSVIYFTERSFKESNDVIKIATTIGLCSDVKELSEMAFSVKNSNGVFFIPKFNSMTGFYGYKNSSKKEHLVRAILETIVFHVGIFFFRTEEETSYHFEKIRIDGGISENDFICQHIADLINVPIERSQVAKELTSYGVAYLSAYLNNVILDELENSSKLYKVDKIFIPNKDNRKELFMRYKKYEELYKIYKNFNLDECFCFLKLSFQYYNKNIMLKRGALIVFEGCDRAGKTTQCKKLVERLKNQNLNVKFMNFPNRETQSGKIIDAYLRNKETLTDEGIHLLFTVNRWEAKKEMEQELLKGTTIIVDRYSYSGVAFSAAKGLDFEWCKTPEKGLLKPDLVIYLTLSADAMARREGFGNERYETKEMQNNVKTIYEKMIETPLWQIVDADKTEEALTDELENIIHERMRILDKNIKTMCNDFNMKIKELQKAVNVAWSPQRQIPILLAAGTAAQQVLDTSLNSSNPSLELYSLNLSEPGYDLDLIGVQQSAHKFHKIVWSPFDNSENYPNGVIVGGCESGLMKIYNVSKILAGEDGLVAQSDKHNGPVRTIDYNPFKSNLIASAASESEIFIWDVNNTSVPMTPGAKTQPFEDVCGVAWNRQVQHILASSFATKCVIWDLRKNEPIIKLSDTQSRVRWRVVQWHPDVATQLWLASEDDQSPVIQLWDLRYATAPSKTLQIHSRGVLGMAWCPSDPSLMMSCAKDNKILCWDANSEDSHGEVLSEIASTNQWYSDISWCPRNPAIVAASSFDANVSIYSIFGGSQQQVQTTSKIADSFPGMEQIPHENVHQQASSQSVIFHDLKRPPKWLKRPAGISFGFGGKLVTFNSENRSLNIKQLITDESLVKRSTELENVLVQGNYSDYCIQKANESNDQHNRFIWYFLKAYFEENTTNEFLNLLGYQVEDIANKFSKIMESKDGKGNHDFSDDLSKKMANLNQIDSSEESSSDDNTDLSNQEGFEMNGTTNNTESGTNVPFKLTTTGTEGLICEALLTGNISAAVELCMNAGRSTDAIILASLGGSDLLARTQYRYLKGNESFISNLISAMVMADWSGVILQCTIDSWKEALVAALTHSRDQSPLLCERLGERLQIESDGDDSIVKNSILCYICAGNIERIVDAWSTINGADSTEDSEKLQELVEVVVLLSKAMERKGKTVPVYGKYAELLSKYASLLAAQGSLDMALTYIGTSQDDANIIDLRERLYYALGHKQQQQSAFNQKSNSAFQQNSYQHNAPRLSQPRTISTSSNSGMPLFQPQPQNTFNTGLPNASSGAMTLNNHFDSNPSPWSPPAPVSKPPPTFMNPAENLTQPARPASVSSVGSASQTTSLPKPRRLLDPSVQSGPSYGQIPVQSSTMFNQPNPTFNSNPIQPVQPMFNPLPINSQPTTMGWEQQGYGNGNGSLPPPPTSTTQQMMKNPTPPPGWNDPPEFKTKSMFQSHKNDMSADHAGTKKWRQKHADGHQENKKEVTVAAPITHPIFGVAEPQQQYPGSDQMYQQQANYGGQQFAPVPTQIPPPMSGQQQQQQTNFYQQPQQQQQQPLAQQQVNFQNFQTFPGQQQPQQTMSPPPQPTQQPPKQKLPLPEEFIYLQTVLDELKSQCINAAGNPQTKRKLEDVSKRLEILYDLLRENRLSTSTLESLNQLVQLIQIGDYGNGLGLHTQMVSGPDFSKIASFMPGIKILLQLAMQLQVYLR</sequence>
<evidence type="ECO:0000256" key="16">
    <source>
        <dbReference type="ARBA" id="ARBA00022824"/>
    </source>
</evidence>
<dbReference type="InterPro" id="IPR018484">
    <property type="entry name" value="FGGY_N"/>
</dbReference>
<gene>
    <name evidence="31" type="ORF">CLUMA_CG013516</name>
</gene>
<dbReference type="SMART" id="SM00320">
    <property type="entry name" value="WD40"/>
    <property type="match status" value="6"/>
</dbReference>
<evidence type="ECO:0000313" key="31">
    <source>
        <dbReference type="EMBL" id="CRL00243.1"/>
    </source>
</evidence>
<dbReference type="Gene3D" id="3.40.50.300">
    <property type="entry name" value="P-loop containing nucleotide triphosphate hydrolases"/>
    <property type="match status" value="1"/>
</dbReference>
<dbReference type="InterPro" id="IPR040251">
    <property type="entry name" value="SEC31-like"/>
</dbReference>
<evidence type="ECO:0000256" key="11">
    <source>
        <dbReference type="ARBA" id="ARBA00022679"/>
    </source>
</evidence>
<dbReference type="InterPro" id="IPR001680">
    <property type="entry name" value="WD40_rpt"/>
</dbReference>
<dbReference type="Pfam" id="PF02782">
    <property type="entry name" value="FGGY_C"/>
    <property type="match status" value="1"/>
</dbReference>
<evidence type="ECO:0000259" key="29">
    <source>
        <dbReference type="Pfam" id="PF02223"/>
    </source>
</evidence>
<feature type="compositionally biased region" description="Low complexity" evidence="27">
    <location>
        <begin position="1789"/>
        <end position="1813"/>
    </location>
</feature>